<evidence type="ECO:0000313" key="15">
    <source>
        <dbReference type="EMBL" id="SAI84614.1"/>
    </source>
</evidence>
<dbReference type="PATRIC" id="fig|2287.6.peg.2086"/>
<dbReference type="Proteomes" id="UP000033057">
    <property type="component" value="Chromosome"/>
</dbReference>
<evidence type="ECO:0000313" key="20">
    <source>
        <dbReference type="Proteomes" id="UP000267993"/>
    </source>
</evidence>
<evidence type="ECO:0000313" key="13">
    <source>
        <dbReference type="EMBL" id="AZF81803.1"/>
    </source>
</evidence>
<evidence type="ECO:0000313" key="9">
    <source>
        <dbReference type="EMBL" id="AZF71348.1"/>
    </source>
</evidence>
<dbReference type="Proteomes" id="UP000278715">
    <property type="component" value="Chromosome"/>
</dbReference>
<dbReference type="InterPro" id="IPR051782">
    <property type="entry name" value="ABC_Transporter_VariousFunc"/>
</dbReference>
<dbReference type="Proteomes" id="UP000273194">
    <property type="component" value="Chromosome"/>
</dbReference>
<dbReference type="GeneID" id="7806883"/>
<evidence type="ECO:0000313" key="17">
    <source>
        <dbReference type="Proteomes" id="UP000033085"/>
    </source>
</evidence>
<evidence type="ECO:0000256" key="2">
    <source>
        <dbReference type="ARBA" id="ARBA00022741"/>
    </source>
</evidence>
<dbReference type="InterPro" id="IPR003439">
    <property type="entry name" value="ABC_transporter-like_ATP-bd"/>
</dbReference>
<dbReference type="Proteomes" id="UP000273443">
    <property type="component" value="Chromosome"/>
</dbReference>
<dbReference type="KEGG" id="ssoa:SULA_2037"/>
<dbReference type="EMBL" id="CP033241">
    <property type="protein sequence ID" value="AZF84379.1"/>
    <property type="molecule type" value="Genomic_DNA"/>
</dbReference>
<dbReference type="PROSITE" id="PS00211">
    <property type="entry name" value="ABC_TRANSPORTER_1"/>
    <property type="match status" value="1"/>
</dbReference>
<evidence type="ECO:0000313" key="7">
    <source>
        <dbReference type="EMBL" id="AKA79637.1"/>
    </source>
</evidence>
<reference evidence="15" key="2">
    <citation type="submission" date="2016-04" db="EMBL/GenBank/DDBJ databases">
        <authorList>
            <person name="Evans L.H."/>
            <person name="Alamgir A."/>
            <person name="Owens N."/>
            <person name="Weber N.D."/>
            <person name="Virtaneva K."/>
            <person name="Barbian K."/>
            <person name="Babar A."/>
            <person name="Rosenke K."/>
        </authorList>
    </citation>
    <scope>NUCLEOTIDE SEQUENCE</scope>
    <source>
        <strain evidence="15">P1</strain>
    </source>
</reference>
<evidence type="ECO:0000256" key="3">
    <source>
        <dbReference type="ARBA" id="ARBA00022840"/>
    </source>
</evidence>
<reference evidence="19" key="3">
    <citation type="submission" date="2016-04" db="EMBL/GenBank/DDBJ databases">
        <authorList>
            <person name="Shah S.A."/>
            <person name="Garrett R.A."/>
        </authorList>
    </citation>
    <scope>NUCLEOTIDE SEQUENCE [LARGE SCALE GENOMIC DNA]</scope>
    <source>
        <strain evidence="19">ATCC 35091 / DSM 1616 / JCM 8930 / NBRC 15331 / P1</strain>
    </source>
</reference>
<dbReference type="Proteomes" id="UP000269431">
    <property type="component" value="Chromosome"/>
</dbReference>
<dbReference type="EMBL" id="CP033235">
    <property type="protein sequence ID" value="AZF68728.1"/>
    <property type="molecule type" value="Genomic_DNA"/>
</dbReference>
<dbReference type="OMA" id="VCRAHGQ"/>
<evidence type="ECO:0000313" key="24">
    <source>
        <dbReference type="Proteomes" id="UP000275843"/>
    </source>
</evidence>
<dbReference type="Gene3D" id="3.40.50.300">
    <property type="entry name" value="P-loop containing nucleotide triphosphate hydrolases"/>
    <property type="match status" value="1"/>
</dbReference>
<evidence type="ECO:0000313" key="16">
    <source>
        <dbReference type="Proteomes" id="UP000033057"/>
    </source>
</evidence>
<dbReference type="EMBL" id="CP033237">
    <property type="protein sequence ID" value="AZF73968.1"/>
    <property type="molecule type" value="Genomic_DNA"/>
</dbReference>
<gene>
    <name evidence="15" type="ORF">SSOP1_1060</name>
    <name evidence="7" type="ORF">SULA_2037</name>
    <name evidence="5" type="ORF">SULB_2038</name>
    <name evidence="6" type="ORF">SULC_2036</name>
    <name evidence="8" type="ORF">SULG_10260</name>
    <name evidence="9" type="ORF">SULH_10260</name>
    <name evidence="10" type="ORF">SULI_10260</name>
    <name evidence="11" type="ORF">SULM_10250</name>
    <name evidence="12" type="ORF">SULN_10250</name>
    <name evidence="13" type="ORF">SULO_10260</name>
    <name evidence="14" type="ORF">SULZ_10195</name>
</gene>
<reference evidence="6" key="5">
    <citation type="submission" date="2018-10" db="EMBL/GenBank/DDBJ databases">
        <authorList>
            <person name="McCarthy S."/>
            <person name="Gradnigo J."/>
            <person name="Johnson T."/>
            <person name="Payne S."/>
            <person name="Lipzen A."/>
            <person name="Schackwitz W."/>
            <person name="Martin J."/>
            <person name="Moriyama E."/>
            <person name="Blum P."/>
        </authorList>
    </citation>
    <scope>NUCLEOTIDE SEQUENCE</scope>
    <source>
        <strain evidence="5">SARC-B</strain>
        <strain evidence="6">SARC-C</strain>
        <strain evidence="7">SULA</strain>
    </source>
</reference>
<dbReference type="EMBL" id="LT549890">
    <property type="protein sequence ID" value="SAI84614.1"/>
    <property type="molecule type" value="Genomic_DNA"/>
</dbReference>
<reference evidence="20 21" key="4">
    <citation type="journal article" date="2018" name="Proc. Natl. Acad. Sci. U.S.A.">
        <title>Nonmutational mechanism of inheritance in the Archaeon Sulfolobus solfataricus.</title>
        <authorList>
            <person name="Payne S."/>
            <person name="McCarthy S."/>
            <person name="Johnson T."/>
            <person name="North E."/>
            <person name="Blum P."/>
        </authorList>
    </citation>
    <scope>NUCLEOTIDE SEQUENCE [LARGE SCALE GENOMIC DNA]</scope>
    <source>
        <strain evidence="9 20">SARC-H</strain>
        <strain evidence="10 24">SARC-I</strain>
        <strain evidence="12 25">SARC-N</strain>
        <strain evidence="13 26">SARC-O</strain>
        <strain evidence="14 21">SUL120</strain>
        <strain evidence="8 22">SULG</strain>
        <strain evidence="11 23">SULM</strain>
    </source>
</reference>
<dbReference type="EMBL" id="CP033236">
    <property type="protein sequence ID" value="AZF71348.1"/>
    <property type="molecule type" value="Genomic_DNA"/>
</dbReference>
<evidence type="ECO:0000313" key="5">
    <source>
        <dbReference type="EMBL" id="AKA74247.1"/>
    </source>
</evidence>
<keyword evidence="2" id="KW-0547">Nucleotide-binding</keyword>
<organism evidence="6 16">
    <name type="scientific">Saccharolobus solfataricus</name>
    <name type="common">Sulfolobus solfataricus</name>
    <dbReference type="NCBI Taxonomy" id="2287"/>
    <lineage>
        <taxon>Archaea</taxon>
        <taxon>Thermoproteota</taxon>
        <taxon>Thermoprotei</taxon>
        <taxon>Sulfolobales</taxon>
        <taxon>Sulfolobaceae</taxon>
        <taxon>Saccharolobus</taxon>
    </lineage>
</organism>
<dbReference type="Proteomes" id="UP000282269">
    <property type="component" value="Chromosome"/>
</dbReference>
<dbReference type="SUPFAM" id="SSF52540">
    <property type="entry name" value="P-loop containing nucleoside triphosphate hydrolases"/>
    <property type="match status" value="1"/>
</dbReference>
<evidence type="ECO:0000313" key="23">
    <source>
        <dbReference type="Proteomes" id="UP000273443"/>
    </source>
</evidence>
<evidence type="ECO:0000313" key="12">
    <source>
        <dbReference type="EMBL" id="AZF79199.1"/>
    </source>
</evidence>
<accession>A0A0E3K9L8</accession>
<dbReference type="EMBL" id="CP033238">
    <property type="protein sequence ID" value="AZF76591.1"/>
    <property type="molecule type" value="Genomic_DNA"/>
</dbReference>
<evidence type="ECO:0000313" key="26">
    <source>
        <dbReference type="Proteomes" id="UP000282269"/>
    </source>
</evidence>
<evidence type="ECO:0000313" key="11">
    <source>
        <dbReference type="EMBL" id="AZF76591.1"/>
    </source>
</evidence>
<dbReference type="InterPro" id="IPR027417">
    <property type="entry name" value="P-loop_NTPase"/>
</dbReference>
<evidence type="ECO:0000313" key="25">
    <source>
        <dbReference type="Proteomes" id="UP000278715"/>
    </source>
</evidence>
<dbReference type="GO" id="GO:0016887">
    <property type="term" value="F:ATP hydrolysis activity"/>
    <property type="evidence" value="ECO:0007669"/>
    <property type="project" value="InterPro"/>
</dbReference>
<evidence type="ECO:0000259" key="4">
    <source>
        <dbReference type="PROSITE" id="PS50893"/>
    </source>
</evidence>
<dbReference type="EMBL" id="CP033240">
    <property type="protein sequence ID" value="AZF81803.1"/>
    <property type="molecule type" value="Genomic_DNA"/>
</dbReference>
<dbReference type="KEGG" id="ssol:SULB_2038"/>
<keyword evidence="3 6" id="KW-0067">ATP-binding</keyword>
<feature type="domain" description="ABC transporter" evidence="4">
    <location>
        <begin position="4"/>
        <end position="203"/>
    </location>
</feature>
<evidence type="ECO:0000313" key="21">
    <source>
        <dbReference type="Proteomes" id="UP000269431"/>
    </source>
</evidence>
<dbReference type="InterPro" id="IPR017871">
    <property type="entry name" value="ABC_transporter-like_CS"/>
</dbReference>
<dbReference type="GO" id="GO:0005524">
    <property type="term" value="F:ATP binding"/>
    <property type="evidence" value="ECO:0007669"/>
    <property type="project" value="UniProtKB-KW"/>
</dbReference>
<dbReference type="EMBL" id="CP011055">
    <property type="protein sequence ID" value="AKA74247.1"/>
    <property type="molecule type" value="Genomic_DNA"/>
</dbReference>
<dbReference type="InterPro" id="IPR003593">
    <property type="entry name" value="AAA+_ATPase"/>
</dbReference>
<keyword evidence="1" id="KW-0813">Transport</keyword>
<dbReference type="Proteomes" id="UP000076770">
    <property type="component" value="Chromosome i"/>
</dbReference>
<dbReference type="Proteomes" id="UP000033106">
    <property type="component" value="Chromosome"/>
</dbReference>
<dbReference type="PROSITE" id="PS50893">
    <property type="entry name" value="ABC_TRANSPORTER_2"/>
    <property type="match status" value="1"/>
</dbReference>
<evidence type="ECO:0000313" key="18">
    <source>
        <dbReference type="Proteomes" id="UP000033106"/>
    </source>
</evidence>
<dbReference type="KEGG" id="ssof:SULC_2036"/>
<dbReference type="Pfam" id="PF00005">
    <property type="entry name" value="ABC_tran"/>
    <property type="match status" value="1"/>
</dbReference>
<evidence type="ECO:0000313" key="8">
    <source>
        <dbReference type="EMBL" id="AZF68728.1"/>
    </source>
</evidence>
<dbReference type="EMBL" id="CP011057">
    <property type="protein sequence ID" value="AKA79637.1"/>
    <property type="molecule type" value="Genomic_DNA"/>
</dbReference>
<evidence type="ECO:0000313" key="14">
    <source>
        <dbReference type="EMBL" id="AZF84379.1"/>
    </source>
</evidence>
<dbReference type="SMART" id="SM00382">
    <property type="entry name" value="AAA"/>
    <property type="match status" value="1"/>
</dbReference>
<dbReference type="EMBL" id="CP011056">
    <property type="protein sequence ID" value="AKA76945.1"/>
    <property type="molecule type" value="Genomic_DNA"/>
</dbReference>
<dbReference type="Proteomes" id="UP000033085">
    <property type="component" value="Chromosome"/>
</dbReference>
<dbReference type="PANTHER" id="PTHR42939:SF1">
    <property type="entry name" value="ABC TRANSPORTER ATP-BINDING PROTEIN ALBC-RELATED"/>
    <property type="match status" value="1"/>
</dbReference>
<sequence>MSEIVKVDVFKKFKNFELKVNFSVNEGEKVLIQGPNGSGKTTLLYLIYGVLNPDSGYVRVFNKNPTVELRKSEMYMLEEYLIFLENASLKENLEFITSLRDFNINKTEELINKFDLPLYKKSYQLSSGQRRLFKLALAFSAEAKLLLLDEPTSNLDIENSKAVKDMIREYSGTIIFASHDLLLKESCDKTIYLRTGKIERIEIK</sequence>
<dbReference type="RefSeq" id="WP_009989200.1">
    <property type="nucleotide sequence ID" value="NZ_CP011055.2"/>
</dbReference>
<evidence type="ECO:0000313" key="6">
    <source>
        <dbReference type="EMBL" id="AKA76945.1"/>
    </source>
</evidence>
<dbReference type="EMBL" id="CP033239">
    <property type="protein sequence ID" value="AZF79199.1"/>
    <property type="molecule type" value="Genomic_DNA"/>
</dbReference>
<name>A0A0E3K9L8_SACSO</name>
<proteinExistence type="predicted"/>
<dbReference type="AlphaFoldDB" id="A0A0E3K9L8"/>
<dbReference type="Proteomes" id="UP000267993">
    <property type="component" value="Chromosome"/>
</dbReference>
<protein>
    <submittedName>
        <fullName evidence="6 15">ABC transporter</fullName>
    </submittedName>
</protein>
<evidence type="ECO:0000313" key="10">
    <source>
        <dbReference type="EMBL" id="AZF73968.1"/>
    </source>
</evidence>
<evidence type="ECO:0000256" key="1">
    <source>
        <dbReference type="ARBA" id="ARBA00022448"/>
    </source>
</evidence>
<evidence type="ECO:0000313" key="22">
    <source>
        <dbReference type="Proteomes" id="UP000273194"/>
    </source>
</evidence>
<evidence type="ECO:0000313" key="19">
    <source>
        <dbReference type="Proteomes" id="UP000076770"/>
    </source>
</evidence>
<dbReference type="OrthoDB" id="18209at2157"/>
<dbReference type="PANTHER" id="PTHR42939">
    <property type="entry name" value="ABC TRANSPORTER ATP-BINDING PROTEIN ALBC-RELATED"/>
    <property type="match status" value="1"/>
</dbReference>
<reference evidence="16 17" key="1">
    <citation type="journal article" date="2015" name="Genome Announc.">
        <title>Complete Genome Sequence of Sulfolobus solfataricus Strain 98/2 and Evolved Derivatives.</title>
        <authorList>
            <person name="McCarthy S."/>
            <person name="Gradnigo J."/>
            <person name="Johnson T."/>
            <person name="Payne S."/>
            <person name="Lipzen A."/>
            <person name="Martin J."/>
            <person name="Schackwitz W."/>
            <person name="Moriyama E."/>
            <person name="Blum P."/>
        </authorList>
    </citation>
    <scope>NUCLEOTIDE SEQUENCE [LARGE SCALE GENOMIC DNA]</scope>
    <source>
        <strain evidence="16">98/2 SULC</strain>
        <strain evidence="5">SARC-B</strain>
        <strain evidence="6">SARC-C</strain>
        <strain evidence="7 18">SULA</strain>
        <strain evidence="17">SULB</strain>
    </source>
</reference>
<dbReference type="Proteomes" id="UP000275843">
    <property type="component" value="Chromosome"/>
</dbReference>